<dbReference type="EMBL" id="JABRWQ010000008">
    <property type="protein sequence ID" value="NRD24766.1"/>
    <property type="molecule type" value="Genomic_DNA"/>
</dbReference>
<evidence type="ECO:0008006" key="3">
    <source>
        <dbReference type="Google" id="ProtNLM"/>
    </source>
</evidence>
<keyword evidence="2" id="KW-1185">Reference proteome</keyword>
<organism evidence="1 2">
    <name type="scientific">Winogradskyella litoriviva</name>
    <dbReference type="NCBI Taxonomy" id="1220182"/>
    <lineage>
        <taxon>Bacteria</taxon>
        <taxon>Pseudomonadati</taxon>
        <taxon>Bacteroidota</taxon>
        <taxon>Flavobacteriia</taxon>
        <taxon>Flavobacteriales</taxon>
        <taxon>Flavobacteriaceae</taxon>
        <taxon>Winogradskyella</taxon>
    </lineage>
</organism>
<dbReference type="RefSeq" id="WP_173302413.1">
    <property type="nucleotide sequence ID" value="NZ_JABRWQ010000008.1"/>
</dbReference>
<proteinExistence type="predicted"/>
<reference evidence="1 2" key="1">
    <citation type="journal article" date="2015" name="Int. J. Syst. Evol. Microbiol.">
        <title>Winogradskyella litoriviva sp. nov., isolated from coastal seawater.</title>
        <authorList>
            <person name="Nedashkovskaya O.I."/>
            <person name="Kukhlevskiy A.D."/>
            <person name="Zhukova N.V."/>
            <person name="Kim S.J."/>
            <person name="Rhee S.K."/>
            <person name="Mikhailov V.V."/>
        </authorList>
    </citation>
    <scope>NUCLEOTIDE SEQUENCE [LARGE SCALE GENOMIC DNA]</scope>
    <source>
        <strain evidence="1 2">KMM6491</strain>
    </source>
</reference>
<evidence type="ECO:0000313" key="2">
    <source>
        <dbReference type="Proteomes" id="UP000805085"/>
    </source>
</evidence>
<comment type="caution">
    <text evidence="1">The sequence shown here is derived from an EMBL/GenBank/DDBJ whole genome shotgun (WGS) entry which is preliminary data.</text>
</comment>
<sequence length="126" mass="14569">MKYLFPLFIFSLFIFNTSNPKEDIIGKWKSDRINEIEFFTFDAEGYASFESQGQILGGKEFSLHGEKGKMTYSINIETTPIEIDYTITKLQSGESKKILGILEFLDTNSIKIDLKFDEERPLNFSE</sequence>
<evidence type="ECO:0000313" key="1">
    <source>
        <dbReference type="EMBL" id="NRD24766.1"/>
    </source>
</evidence>
<gene>
    <name evidence="1" type="ORF">HNV10_16045</name>
</gene>
<dbReference type="Proteomes" id="UP000805085">
    <property type="component" value="Unassembled WGS sequence"/>
</dbReference>
<protein>
    <recommendedName>
        <fullName evidence="3">DUF5640 domain-containing protein</fullName>
    </recommendedName>
</protein>
<name>A0ABX2E8Y4_9FLAO</name>
<accession>A0ABX2E8Y4</accession>